<dbReference type="Proteomes" id="UP000595814">
    <property type="component" value="Chromosome"/>
</dbReference>
<evidence type="ECO:0000313" key="2">
    <source>
        <dbReference type="Proteomes" id="UP000595814"/>
    </source>
</evidence>
<protein>
    <submittedName>
        <fullName evidence="1">YlxR family protein</fullName>
    </submittedName>
</protein>
<keyword evidence="2" id="KW-1185">Reference proteome</keyword>
<gene>
    <name evidence="1" type="ORF">JFY71_10105</name>
</gene>
<organism evidence="1 2">
    <name type="scientific">Miniphocaeibacter halophilus</name>
    <dbReference type="NCBI Taxonomy" id="2931922"/>
    <lineage>
        <taxon>Bacteria</taxon>
        <taxon>Bacillati</taxon>
        <taxon>Bacillota</taxon>
        <taxon>Tissierellia</taxon>
        <taxon>Tissierellales</taxon>
        <taxon>Peptoniphilaceae</taxon>
        <taxon>Miniphocaeibacter</taxon>
    </lineage>
</organism>
<accession>A0AC61MPX5</accession>
<proteinExistence type="predicted"/>
<reference evidence="1 2" key="1">
    <citation type="journal article" date="2022" name="Int. J. Syst. Evol. Microbiol.">
        <title>Miniphocaeibacter halophilus sp. nov., an ammonium-tolerant acetate-producing bacterium isolated from a biogas system.</title>
        <authorList>
            <person name="Schnurer A."/>
            <person name="Singh A."/>
            <person name="Bi S."/>
            <person name="Qiao W."/>
            <person name="Westerholm M."/>
        </authorList>
    </citation>
    <scope>NUCLEOTIDE SEQUENCE [LARGE SCALE GENOMIC DNA]</scope>
    <source>
        <strain evidence="1 2">AMB_01</strain>
    </source>
</reference>
<sequence length="90" mass="10151">MMKTKKIPMRKCVACGENKPKKDLLRIVNNKEEGILIDPTGKKNGRGAYICKDVKCVELAKKNKNISHALSAEINEEIYKEIANYVVDSE</sequence>
<dbReference type="EMBL" id="CP066744">
    <property type="protein sequence ID" value="QQK07632.1"/>
    <property type="molecule type" value="Genomic_DNA"/>
</dbReference>
<name>A0AC61MPX5_9FIRM</name>
<evidence type="ECO:0000313" key="1">
    <source>
        <dbReference type="EMBL" id="QQK07632.1"/>
    </source>
</evidence>